<dbReference type="InterPro" id="IPR026444">
    <property type="entry name" value="Secre_tail"/>
</dbReference>
<proteinExistence type="predicted"/>
<accession>A0A5J4T2P9</accession>
<name>A0A5J4T2P9_9ZZZZ</name>
<sequence length="226" mass="24139">MNKKTILKGLIALIVGLPCASLSAQNDGVADLIVTALSWEPLHPKEGEGILFTATIKNIGQAASIADPAPGKSHELKHGVAFQVNGVGGLWNDKHWVSMLPGEEITLTASGGNHDLPFVEINDDDAVAYWICGNQYRYLVTAWVNDTKNILESDDSDRSNMLTLEMTTGNPSGIPSVPVSSSATVAVYNVNGQLVAEDVNAKLVPGVYIVKVRDEGRLSVHKVVVK</sequence>
<dbReference type="Gene3D" id="2.60.40.10">
    <property type="entry name" value="Immunoglobulins"/>
    <property type="match status" value="1"/>
</dbReference>
<dbReference type="AlphaFoldDB" id="A0A5J4T2P9"/>
<dbReference type="EMBL" id="SNRY01000007">
    <property type="protein sequence ID" value="KAA6351931.1"/>
    <property type="molecule type" value="Genomic_DNA"/>
</dbReference>
<dbReference type="NCBIfam" id="TIGR04183">
    <property type="entry name" value="Por_Secre_tail"/>
    <property type="match status" value="1"/>
</dbReference>
<protein>
    <recommendedName>
        <fullName evidence="2">Secretion system C-terminal sorting domain-containing protein</fullName>
    </recommendedName>
</protein>
<evidence type="ECO:0008006" key="2">
    <source>
        <dbReference type="Google" id="ProtNLM"/>
    </source>
</evidence>
<comment type="caution">
    <text evidence="1">The sequence shown here is derived from an EMBL/GenBank/DDBJ whole genome shotgun (WGS) entry which is preliminary data.</text>
</comment>
<organism evidence="1">
    <name type="scientific">termite gut metagenome</name>
    <dbReference type="NCBI Taxonomy" id="433724"/>
    <lineage>
        <taxon>unclassified sequences</taxon>
        <taxon>metagenomes</taxon>
        <taxon>organismal metagenomes</taxon>
    </lineage>
</organism>
<evidence type="ECO:0000313" key="1">
    <source>
        <dbReference type="EMBL" id="KAA6351931.1"/>
    </source>
</evidence>
<dbReference type="InterPro" id="IPR013783">
    <property type="entry name" value="Ig-like_fold"/>
</dbReference>
<gene>
    <name evidence="1" type="ORF">EZS27_000728</name>
</gene>
<reference evidence="1" key="1">
    <citation type="submission" date="2019-03" db="EMBL/GenBank/DDBJ databases">
        <title>Single cell metagenomics reveals metabolic interactions within the superorganism composed of flagellate Streblomastix strix and complex community of Bacteroidetes bacteria on its surface.</title>
        <authorList>
            <person name="Treitli S.C."/>
            <person name="Kolisko M."/>
            <person name="Husnik F."/>
            <person name="Keeling P."/>
            <person name="Hampl V."/>
        </authorList>
    </citation>
    <scope>NUCLEOTIDE SEQUENCE</scope>
    <source>
        <strain evidence="1">STM</strain>
    </source>
</reference>